<dbReference type="PANTHER" id="PTHR36766:SF35">
    <property type="entry name" value="DISEASE RESISTANCE PROTEIN RGA3"/>
    <property type="match status" value="1"/>
</dbReference>
<dbReference type="Pfam" id="PF23559">
    <property type="entry name" value="WHD_DRP"/>
    <property type="match status" value="1"/>
</dbReference>
<dbReference type="GO" id="GO:0006952">
    <property type="term" value="P:defense response"/>
    <property type="evidence" value="ECO:0007669"/>
    <property type="project" value="UniProtKB-KW"/>
</dbReference>
<dbReference type="SUPFAM" id="SSF52540">
    <property type="entry name" value="P-loop containing nucleoside triphosphate hydrolases"/>
    <property type="match status" value="1"/>
</dbReference>
<reference evidence="5 6" key="1">
    <citation type="journal article" date="2018" name="Front. Plant Sci.">
        <title>Red Clover (Trifolium pratense) and Zigzag Clover (T. medium) - A Picture of Genomic Similarities and Differences.</title>
        <authorList>
            <person name="Dluhosova J."/>
            <person name="Istvanek J."/>
            <person name="Nedelnik J."/>
            <person name="Repkova J."/>
        </authorList>
    </citation>
    <scope>NUCLEOTIDE SEQUENCE [LARGE SCALE GENOMIC DNA]</scope>
    <source>
        <strain evidence="6">cv. 10/8</strain>
        <tissue evidence="5">Leaf</tissue>
    </source>
</reference>
<dbReference type="Pfam" id="PF00931">
    <property type="entry name" value="NB-ARC"/>
    <property type="match status" value="1"/>
</dbReference>
<feature type="domain" description="Disease resistance protein winged helix" evidence="4">
    <location>
        <begin position="91"/>
        <end position="122"/>
    </location>
</feature>
<accession>A0A392NN61</accession>
<evidence type="ECO:0000313" key="5">
    <source>
        <dbReference type="EMBL" id="MCI00559.1"/>
    </source>
</evidence>
<dbReference type="InterPro" id="IPR002182">
    <property type="entry name" value="NB-ARC"/>
</dbReference>
<evidence type="ECO:0000256" key="1">
    <source>
        <dbReference type="ARBA" id="ARBA00022737"/>
    </source>
</evidence>
<dbReference type="Proteomes" id="UP000265520">
    <property type="component" value="Unassembled WGS sequence"/>
</dbReference>
<dbReference type="PANTHER" id="PTHR36766">
    <property type="entry name" value="PLANT BROAD-SPECTRUM MILDEW RESISTANCE PROTEIN RPW8"/>
    <property type="match status" value="1"/>
</dbReference>
<dbReference type="InterPro" id="IPR027417">
    <property type="entry name" value="P-loop_NTPase"/>
</dbReference>
<evidence type="ECO:0000259" key="3">
    <source>
        <dbReference type="Pfam" id="PF00931"/>
    </source>
</evidence>
<organism evidence="5 6">
    <name type="scientific">Trifolium medium</name>
    <dbReference type="NCBI Taxonomy" id="97028"/>
    <lineage>
        <taxon>Eukaryota</taxon>
        <taxon>Viridiplantae</taxon>
        <taxon>Streptophyta</taxon>
        <taxon>Embryophyta</taxon>
        <taxon>Tracheophyta</taxon>
        <taxon>Spermatophyta</taxon>
        <taxon>Magnoliopsida</taxon>
        <taxon>eudicotyledons</taxon>
        <taxon>Gunneridae</taxon>
        <taxon>Pentapetalae</taxon>
        <taxon>rosids</taxon>
        <taxon>fabids</taxon>
        <taxon>Fabales</taxon>
        <taxon>Fabaceae</taxon>
        <taxon>Papilionoideae</taxon>
        <taxon>50 kb inversion clade</taxon>
        <taxon>NPAAA clade</taxon>
        <taxon>Hologalegina</taxon>
        <taxon>IRL clade</taxon>
        <taxon>Trifolieae</taxon>
        <taxon>Trifolium</taxon>
    </lineage>
</organism>
<keyword evidence="1" id="KW-0677">Repeat</keyword>
<name>A0A392NN61_9FABA</name>
<sequence length="122" mass="13951">MSGLNLKSNDGVDEKTNNEWRETGSYVLESDIIGRDDDKEKIVNLLRQSHGDPNVSFIAIVGMGGLGKTALAQFIYNDMEVKDLFEKRMWDWEFEEVELIQMWMAHGYLDCPVKGKCMEDLG</sequence>
<feature type="non-terminal residue" evidence="5">
    <location>
        <position position="122"/>
    </location>
</feature>
<comment type="caution">
    <text evidence="5">The sequence shown here is derived from an EMBL/GenBank/DDBJ whole genome shotgun (WGS) entry which is preliminary data.</text>
</comment>
<feature type="domain" description="NB-ARC" evidence="3">
    <location>
        <begin position="36"/>
        <end position="90"/>
    </location>
</feature>
<dbReference type="GO" id="GO:0043531">
    <property type="term" value="F:ADP binding"/>
    <property type="evidence" value="ECO:0007669"/>
    <property type="project" value="InterPro"/>
</dbReference>
<gene>
    <name evidence="5" type="ORF">A2U01_0021579</name>
</gene>
<evidence type="ECO:0000256" key="2">
    <source>
        <dbReference type="ARBA" id="ARBA00022821"/>
    </source>
</evidence>
<dbReference type="EMBL" id="LXQA010043579">
    <property type="protein sequence ID" value="MCI00559.1"/>
    <property type="molecule type" value="Genomic_DNA"/>
</dbReference>
<keyword evidence="2" id="KW-0611">Plant defense</keyword>
<dbReference type="AlphaFoldDB" id="A0A392NN61"/>
<protein>
    <submittedName>
        <fullName evidence="5">CC-NBS-LRR resistance protein</fullName>
    </submittedName>
</protein>
<keyword evidence="6" id="KW-1185">Reference proteome</keyword>
<evidence type="ECO:0000259" key="4">
    <source>
        <dbReference type="Pfam" id="PF23559"/>
    </source>
</evidence>
<proteinExistence type="predicted"/>
<evidence type="ECO:0000313" key="6">
    <source>
        <dbReference type="Proteomes" id="UP000265520"/>
    </source>
</evidence>
<dbReference type="Gene3D" id="3.40.50.300">
    <property type="entry name" value="P-loop containing nucleotide triphosphate hydrolases"/>
    <property type="match status" value="1"/>
</dbReference>
<dbReference type="InterPro" id="IPR058922">
    <property type="entry name" value="WHD_DRP"/>
</dbReference>